<evidence type="ECO:0000313" key="3">
    <source>
        <dbReference type="EMBL" id="RMI87775.1"/>
    </source>
</evidence>
<dbReference type="EMBL" id="MPBG01000009">
    <property type="protein sequence ID" value="RMI87775.1"/>
    <property type="molecule type" value="Genomic_DNA"/>
</dbReference>
<evidence type="ECO:0000313" key="2">
    <source>
        <dbReference type="EMBL" id="RMI87577.1"/>
    </source>
</evidence>
<comment type="caution">
    <text evidence="2">The sequence shown here is derived from an EMBL/GenBank/DDBJ whole genome shotgun (WGS) entry which is preliminary data.</text>
</comment>
<reference evidence="4" key="1">
    <citation type="submission" date="2016-11" db="EMBL/GenBank/DDBJ databases">
        <title>Genome sequence of Candidatus Phytoplasma solani strain SA-1.</title>
        <authorList>
            <person name="Haryono M."/>
            <person name="Samarzija I."/>
            <person name="Seruga Music M."/>
            <person name="Hogenhout S."/>
            <person name="Kuo C.-H."/>
        </authorList>
    </citation>
    <scope>NUCLEOTIDE SEQUENCE [LARGE SCALE GENOMIC DNA]</scope>
    <source>
        <strain evidence="4">SA-1</strain>
    </source>
</reference>
<dbReference type="EMBL" id="MPBG01000018">
    <property type="protein sequence ID" value="RMI87567.1"/>
    <property type="molecule type" value="Genomic_DNA"/>
</dbReference>
<protein>
    <submittedName>
        <fullName evidence="2">Uncharacterized protein</fullName>
    </submittedName>
</protein>
<sequence length="101" mass="12223">MKTDELLKNEVFTKKLKRYIEFENTLDSLNGGGRGFETLYETLCETKMNMSETFCEFINNLDKKLQEFKTIIETKKEFLEELIKEEYKLDDKHFRDLDYEI</sequence>
<accession>A0A421NU78</accession>
<gene>
    <name evidence="3" type="ORF">PSSA1_v1c5440</name>
    <name evidence="2" type="ORF">PSSA1_v1c7140</name>
    <name evidence="1" type="ORF">PSSA1_v1c7320</name>
</gene>
<reference evidence="2" key="2">
    <citation type="journal article" date="2019" name="Syst. Appl. Microbiol.">
        <title>The genome of 'Candidatus Phytoplasma solani' strain SA-1 is highly dynamic and prone to adopting foreign sequences.</title>
        <authorList>
            <person name="Music M.S."/>
            <person name="Samarzija I."/>
            <person name="Hogenhout S.A."/>
            <person name="Haryono M."/>
            <person name="Cho S.T."/>
            <person name="Kuo C.H."/>
        </authorList>
    </citation>
    <scope>NUCLEOTIDE SEQUENCE</scope>
    <source>
        <strain evidence="2">SA-1</strain>
    </source>
</reference>
<dbReference type="Proteomes" id="UP000283896">
    <property type="component" value="Unassembled WGS sequence"/>
</dbReference>
<proteinExistence type="predicted"/>
<keyword evidence="4" id="KW-1185">Reference proteome</keyword>
<organism evidence="2 4">
    <name type="scientific">Candidatus Phytoplasma solani</name>
    <dbReference type="NCBI Taxonomy" id="69896"/>
    <lineage>
        <taxon>Bacteria</taxon>
        <taxon>Bacillati</taxon>
        <taxon>Mycoplasmatota</taxon>
        <taxon>Mollicutes</taxon>
        <taxon>Acholeplasmatales</taxon>
        <taxon>Acholeplasmataceae</taxon>
        <taxon>Candidatus Phytoplasma</taxon>
        <taxon>16SrXII (Stolbur group)</taxon>
    </lineage>
</organism>
<dbReference type="OrthoDB" id="386298at2"/>
<dbReference type="KEGG" id="psol:S284_01840"/>
<evidence type="ECO:0000313" key="4">
    <source>
        <dbReference type="Proteomes" id="UP000283896"/>
    </source>
</evidence>
<evidence type="ECO:0000313" key="1">
    <source>
        <dbReference type="EMBL" id="RMI87567.1"/>
    </source>
</evidence>
<dbReference type="RefSeq" id="WP_023161306.1">
    <property type="nucleotide sequence ID" value="NC_022588.1"/>
</dbReference>
<dbReference type="EMBL" id="MPBG01000017">
    <property type="protein sequence ID" value="RMI87577.1"/>
    <property type="molecule type" value="Genomic_DNA"/>
</dbReference>
<dbReference type="AlphaFoldDB" id="A0A421NU78"/>
<name>A0A421NU78_9MOLU</name>